<dbReference type="STRING" id="431943.CKL_2244"/>
<dbReference type="HOGENOM" id="CLU_2286607_0_0_9"/>
<accession>A5MZG0</accession>
<dbReference type="EMBL" id="CP000673">
    <property type="protein sequence ID" value="EDK34256.1"/>
    <property type="molecule type" value="Genomic_DNA"/>
</dbReference>
<keyword evidence="2" id="KW-1185">Reference proteome</keyword>
<evidence type="ECO:0000313" key="1">
    <source>
        <dbReference type="EMBL" id="EDK34256.1"/>
    </source>
</evidence>
<dbReference type="AlphaFoldDB" id="A5MZG0"/>
<reference evidence="1 2" key="1">
    <citation type="journal article" date="2008" name="Proc. Natl. Acad. Sci. U.S.A.">
        <title>The genome of Clostridium kluyveri, a strict anaerobe with unique metabolic features.</title>
        <authorList>
            <person name="Seedorf H."/>
            <person name="Fricke W.F."/>
            <person name="Veith B."/>
            <person name="Brueggemann H."/>
            <person name="Liesegang H."/>
            <person name="Strittmatter A."/>
            <person name="Miethke M."/>
            <person name="Buckel W."/>
            <person name="Hinderberger J."/>
            <person name="Li F."/>
            <person name="Hagemeier C."/>
            <person name="Thauer R.K."/>
            <person name="Gottschalk G."/>
        </authorList>
    </citation>
    <scope>NUCLEOTIDE SEQUENCE [LARGE SCALE GENOMIC DNA]</scope>
    <source>
        <strain evidence="2">ATCC 8527 / DSM 555 / NCIMB 10680</strain>
    </source>
</reference>
<protein>
    <submittedName>
        <fullName evidence="1">Predicted transcriptional regulator</fullName>
    </submittedName>
</protein>
<gene>
    <name evidence="1" type="ordered locus">CKL_2244</name>
</gene>
<proteinExistence type="predicted"/>
<sequence>MVFDNTAFAQEEFKEVLKSFLDYFSELDTIDFTSFKFQFISEMDGSCVEEITGFLLKNHEFEVLKSRFFYGDNVNFIYDTTYMLPFTINSIINKKSNFFNE</sequence>
<organism evidence="1 2">
    <name type="scientific">Clostridium kluyveri (strain ATCC 8527 / DSM 555 / NBRC 12016 / NCIMB 10680 / K1)</name>
    <dbReference type="NCBI Taxonomy" id="431943"/>
    <lineage>
        <taxon>Bacteria</taxon>
        <taxon>Bacillati</taxon>
        <taxon>Bacillota</taxon>
        <taxon>Clostridia</taxon>
        <taxon>Eubacteriales</taxon>
        <taxon>Clostridiaceae</taxon>
        <taxon>Clostridium</taxon>
    </lineage>
</organism>
<dbReference type="RefSeq" id="WP_012102586.1">
    <property type="nucleotide sequence ID" value="NC_009706.1"/>
</dbReference>
<evidence type="ECO:0000313" key="2">
    <source>
        <dbReference type="Proteomes" id="UP000002411"/>
    </source>
</evidence>
<name>A5MZG0_CLOK5</name>
<dbReference type="KEGG" id="ckl:CKL_2244"/>
<dbReference type="Proteomes" id="UP000002411">
    <property type="component" value="Chromosome"/>
</dbReference>
<dbReference type="eggNOG" id="COG3664">
    <property type="taxonomic scope" value="Bacteria"/>
</dbReference>